<keyword evidence="2" id="KW-0808">Transferase</keyword>
<dbReference type="AlphaFoldDB" id="A0A936YJ53"/>
<dbReference type="PANTHER" id="PTHR43464">
    <property type="entry name" value="METHYLTRANSFERASE"/>
    <property type="match status" value="1"/>
</dbReference>
<dbReference type="Pfam" id="PF13649">
    <property type="entry name" value="Methyltransf_25"/>
    <property type="match status" value="1"/>
</dbReference>
<organism evidence="5 6">
    <name type="scientific">Rhizobium setariae</name>
    <dbReference type="NCBI Taxonomy" id="2801340"/>
    <lineage>
        <taxon>Bacteria</taxon>
        <taxon>Pseudomonadati</taxon>
        <taxon>Pseudomonadota</taxon>
        <taxon>Alphaproteobacteria</taxon>
        <taxon>Hyphomicrobiales</taxon>
        <taxon>Rhizobiaceae</taxon>
        <taxon>Rhizobium/Agrobacterium group</taxon>
        <taxon>Rhizobium</taxon>
    </lineage>
</organism>
<dbReference type="GO" id="GO:0032259">
    <property type="term" value="P:methylation"/>
    <property type="evidence" value="ECO:0007669"/>
    <property type="project" value="UniProtKB-KW"/>
</dbReference>
<evidence type="ECO:0000313" key="5">
    <source>
        <dbReference type="EMBL" id="MBL0371113.1"/>
    </source>
</evidence>
<dbReference type="Gene3D" id="2.20.130.10">
    <property type="entry name" value="CAC2371-like domains"/>
    <property type="match status" value="1"/>
</dbReference>
<evidence type="ECO:0000256" key="2">
    <source>
        <dbReference type="ARBA" id="ARBA00022679"/>
    </source>
</evidence>
<keyword evidence="3" id="KW-0949">S-adenosyl-L-methionine</keyword>
<evidence type="ECO:0000259" key="4">
    <source>
        <dbReference type="Pfam" id="PF13649"/>
    </source>
</evidence>
<gene>
    <name evidence="5" type="ORF">JJB09_03645</name>
</gene>
<sequence length="247" mass="27490">MSDDPLYRDPELVDFYDLENGVWDDFGFCIELARDARSLLDLGCGTGQLAAMSADGQRRVAGVDPAAAMLEVARKRDGGDKVRWVEAPAETVRLGEKFDLIMLTGHAFQVFLTDEAISAVLTTIAAHLEPEGRFIFDTRNPLCQEWREWVPDTSQRIVPHPVYGDVKAWNDVAFDDATAIATYQTFYEIAATGKTLSASSQIRFMGKPRLEALLAEAGLRADRWLGDWKGEPFHEQAKEIIPIGRLG</sequence>
<evidence type="ECO:0000313" key="6">
    <source>
        <dbReference type="Proteomes" id="UP000633219"/>
    </source>
</evidence>
<evidence type="ECO:0000256" key="3">
    <source>
        <dbReference type="ARBA" id="ARBA00022691"/>
    </source>
</evidence>
<comment type="caution">
    <text evidence="5">The sequence shown here is derived from an EMBL/GenBank/DDBJ whole genome shotgun (WGS) entry which is preliminary data.</text>
</comment>
<keyword evidence="6" id="KW-1185">Reference proteome</keyword>
<dbReference type="SUPFAM" id="SSF53335">
    <property type="entry name" value="S-adenosyl-L-methionine-dependent methyltransferases"/>
    <property type="match status" value="1"/>
</dbReference>
<dbReference type="GO" id="GO:0008168">
    <property type="term" value="F:methyltransferase activity"/>
    <property type="evidence" value="ECO:0007669"/>
    <property type="project" value="UniProtKB-KW"/>
</dbReference>
<keyword evidence="1 5" id="KW-0489">Methyltransferase</keyword>
<dbReference type="Gene3D" id="3.40.50.150">
    <property type="entry name" value="Vaccinia Virus protein VP39"/>
    <property type="match status" value="1"/>
</dbReference>
<dbReference type="Proteomes" id="UP000633219">
    <property type="component" value="Unassembled WGS sequence"/>
</dbReference>
<dbReference type="CDD" id="cd02440">
    <property type="entry name" value="AdoMet_MTases"/>
    <property type="match status" value="1"/>
</dbReference>
<protein>
    <submittedName>
        <fullName evidence="5">Class I SAM-dependent methyltransferase</fullName>
    </submittedName>
</protein>
<dbReference type="RefSeq" id="WP_201653260.1">
    <property type="nucleotide sequence ID" value="NZ_JAEQNC010000002.1"/>
</dbReference>
<evidence type="ECO:0000256" key="1">
    <source>
        <dbReference type="ARBA" id="ARBA00022603"/>
    </source>
</evidence>
<dbReference type="PANTHER" id="PTHR43464:SF19">
    <property type="entry name" value="UBIQUINONE BIOSYNTHESIS O-METHYLTRANSFERASE, MITOCHONDRIAL"/>
    <property type="match status" value="1"/>
</dbReference>
<reference evidence="5" key="1">
    <citation type="submission" date="2021-01" db="EMBL/GenBank/DDBJ databases">
        <title>Rhizobium sp. strain KVB221 16S ribosomal RNA gene Genome sequencing and assembly.</title>
        <authorList>
            <person name="Kang M."/>
        </authorList>
    </citation>
    <scope>NUCLEOTIDE SEQUENCE</scope>
    <source>
        <strain evidence="5">KVB221</strain>
    </source>
</reference>
<dbReference type="InterPro" id="IPR029063">
    <property type="entry name" value="SAM-dependent_MTases_sf"/>
</dbReference>
<dbReference type="EMBL" id="JAEQNC010000002">
    <property type="protein sequence ID" value="MBL0371113.1"/>
    <property type="molecule type" value="Genomic_DNA"/>
</dbReference>
<feature type="domain" description="Methyltransferase" evidence="4">
    <location>
        <begin position="40"/>
        <end position="132"/>
    </location>
</feature>
<dbReference type="InterPro" id="IPR041698">
    <property type="entry name" value="Methyltransf_25"/>
</dbReference>
<proteinExistence type="predicted"/>
<name>A0A936YJ53_9HYPH</name>
<accession>A0A936YJ53</accession>